<dbReference type="InterPro" id="IPR010985">
    <property type="entry name" value="Ribbon_hlx_hlx"/>
</dbReference>
<dbReference type="KEGG" id="rama:IDM48_11445"/>
<sequence length="98" mass="11172">MALRLPNSDKKDQAVEAFINGADAPSPSQENLERLSAEERLKKRAEGRNYPLYTLRGTESQHRLIKYAAEKHGISQNKLIQKYLLEVLEEEFGDSVPM</sequence>
<dbReference type="Proteomes" id="UP000516421">
    <property type="component" value="Plasmid p1"/>
</dbReference>
<gene>
    <name evidence="1" type="ORF">IDM48_11445</name>
</gene>
<accession>A0A7S6WWK3</accession>
<dbReference type="GO" id="GO:0006355">
    <property type="term" value="P:regulation of DNA-templated transcription"/>
    <property type="evidence" value="ECO:0007669"/>
    <property type="project" value="InterPro"/>
</dbReference>
<dbReference type="RefSeq" id="WP_202939934.1">
    <property type="nucleotide sequence ID" value="NZ_CP062957.1"/>
</dbReference>
<protein>
    <submittedName>
        <fullName evidence="1">Uncharacterized protein</fullName>
    </submittedName>
</protein>
<dbReference type="AlphaFoldDB" id="A0A7S6WWK3"/>
<keyword evidence="1" id="KW-0614">Plasmid</keyword>
<evidence type="ECO:0000313" key="1">
    <source>
        <dbReference type="EMBL" id="QOW64902.1"/>
    </source>
</evidence>
<keyword evidence="2" id="KW-1185">Reference proteome</keyword>
<geneLocation type="plasmid" evidence="1 2">
    <name>p1</name>
</geneLocation>
<organism evidence="1 2">
    <name type="scientific">Rothia amarae</name>
    <dbReference type="NCBI Taxonomy" id="169480"/>
    <lineage>
        <taxon>Bacteria</taxon>
        <taxon>Bacillati</taxon>
        <taxon>Actinomycetota</taxon>
        <taxon>Actinomycetes</taxon>
        <taxon>Micrococcales</taxon>
        <taxon>Micrococcaceae</taxon>
        <taxon>Rothia</taxon>
    </lineage>
</organism>
<reference evidence="1 2" key="1">
    <citation type="submission" date="2020-09" db="EMBL/GenBank/DDBJ databases">
        <title>Investigation of environmental microbe.</title>
        <authorList>
            <person name="Ou Y."/>
            <person name="Kang Q."/>
        </authorList>
    </citation>
    <scope>NUCLEOTIDE SEQUENCE [LARGE SCALE GENOMIC DNA]</scope>
    <source>
        <strain evidence="1 2">KJZ-9</strain>
        <plasmid evidence="1 2">p1</plasmid>
    </source>
</reference>
<name>A0A7S6WWK3_9MICC</name>
<proteinExistence type="predicted"/>
<evidence type="ECO:0000313" key="2">
    <source>
        <dbReference type="Proteomes" id="UP000516421"/>
    </source>
</evidence>
<dbReference type="EMBL" id="CP062957">
    <property type="protein sequence ID" value="QOW64902.1"/>
    <property type="molecule type" value="Genomic_DNA"/>
</dbReference>
<dbReference type="SUPFAM" id="SSF47598">
    <property type="entry name" value="Ribbon-helix-helix"/>
    <property type="match status" value="1"/>
</dbReference>